<feature type="binding site" evidence="11">
    <location>
        <position position="72"/>
    </location>
    <ligand>
        <name>S-adenosyl-L-methionine</name>
        <dbReference type="ChEBI" id="CHEBI:59789"/>
    </ligand>
</feature>
<dbReference type="GO" id="GO:0005737">
    <property type="term" value="C:cytoplasm"/>
    <property type="evidence" value="ECO:0007669"/>
    <property type="project" value="UniProtKB-SubCell"/>
</dbReference>
<comment type="function">
    <text evidence="5 11">Specifically methylates the uridine in position 2552 of 23S rRNA at the 2'-O position of the ribose in the fully assembled 50S ribosomal subunit.</text>
</comment>
<feature type="binding site" evidence="11">
    <location>
        <position position="54"/>
    </location>
    <ligand>
        <name>S-adenosyl-L-methionine</name>
        <dbReference type="ChEBI" id="CHEBI:59789"/>
    </ligand>
</feature>
<keyword evidence="11" id="KW-0963">Cytoplasm</keyword>
<evidence type="ECO:0000313" key="15">
    <source>
        <dbReference type="Proteomes" id="UP000032420"/>
    </source>
</evidence>
<evidence type="ECO:0000259" key="13">
    <source>
        <dbReference type="Pfam" id="PF01728"/>
    </source>
</evidence>
<dbReference type="EMBL" id="LM655252">
    <property type="protein sequence ID" value="CDZ16510.1"/>
    <property type="molecule type" value="Genomic_DNA"/>
</dbReference>
<dbReference type="Gene3D" id="3.40.50.150">
    <property type="entry name" value="Vaccinia Virus protein VP39"/>
    <property type="match status" value="1"/>
</dbReference>
<feature type="binding site" evidence="11">
    <location>
        <position position="113"/>
    </location>
    <ligand>
        <name>S-adenosyl-L-methionine</name>
        <dbReference type="ChEBI" id="CHEBI:59789"/>
    </ligand>
</feature>
<feature type="binding site" evidence="11">
    <location>
        <position position="88"/>
    </location>
    <ligand>
        <name>S-adenosyl-L-methionine</name>
        <dbReference type="ChEBI" id="CHEBI:59789"/>
    </ligand>
</feature>
<comment type="catalytic activity">
    <reaction evidence="10 11">
        <text>uridine(2552) in 23S rRNA + S-adenosyl-L-methionine = 2'-O-methyluridine(2552) in 23S rRNA + S-adenosyl-L-homocysteine + H(+)</text>
        <dbReference type="Rhea" id="RHEA:42720"/>
        <dbReference type="Rhea" id="RHEA-COMP:10202"/>
        <dbReference type="Rhea" id="RHEA-COMP:10203"/>
        <dbReference type="ChEBI" id="CHEBI:15378"/>
        <dbReference type="ChEBI" id="CHEBI:57856"/>
        <dbReference type="ChEBI" id="CHEBI:59789"/>
        <dbReference type="ChEBI" id="CHEBI:65315"/>
        <dbReference type="ChEBI" id="CHEBI:74478"/>
        <dbReference type="EC" id="2.1.1.166"/>
    </reaction>
</comment>
<dbReference type="KEGG" id="eme:CEM_251"/>
<evidence type="ECO:0000256" key="2">
    <source>
        <dbReference type="ARBA" id="ARBA00022603"/>
    </source>
</evidence>
<evidence type="ECO:0000256" key="8">
    <source>
        <dbReference type="ARBA" id="ARBA00041995"/>
    </source>
</evidence>
<evidence type="ECO:0000256" key="9">
    <source>
        <dbReference type="ARBA" id="ARBA00042745"/>
    </source>
</evidence>
<dbReference type="GO" id="GO:0008650">
    <property type="term" value="F:rRNA (uridine-2'-O-)-methyltransferase activity"/>
    <property type="evidence" value="ECO:0007669"/>
    <property type="project" value="UniProtKB-UniRule"/>
</dbReference>
<dbReference type="InterPro" id="IPR050082">
    <property type="entry name" value="RNA_methyltr_RlmE"/>
</dbReference>
<organism evidence="14 15">
    <name type="scientific">Candidatus Johnevansia muelleri</name>
    <dbReference type="NCBI Taxonomy" id="1495769"/>
    <lineage>
        <taxon>Bacteria</taxon>
        <taxon>Pseudomonadati</taxon>
        <taxon>Pseudomonadota</taxon>
        <taxon>Gammaproteobacteria</taxon>
        <taxon>Candidatus Johnevansiales</taxon>
        <taxon>Candidatus Johnevansiaceae</taxon>
        <taxon>Candidatus Johnevansia</taxon>
    </lineage>
</organism>
<dbReference type="PANTHER" id="PTHR10920">
    <property type="entry name" value="RIBOSOMAL RNA METHYLTRANSFERASE"/>
    <property type="match status" value="1"/>
</dbReference>
<evidence type="ECO:0000256" key="5">
    <source>
        <dbReference type="ARBA" id="ARBA00037569"/>
    </source>
</evidence>
<keyword evidence="2 11" id="KW-0489">Methyltransferase</keyword>
<sequence length="198" mass="23036">MDLKNHLKDIFVLRSKIDNYRSRASYKLLEICKKYKILKNVMLIIDLGSYPGGWSQILKKYLGSNSTIIALDIKQMESLPGVKFIKGDINNFKIHKKIFLYLNGKKVDLIISDMSPNISGHNIIDQSLMINLFNSALKLNKKILKINGNFIIKVFQGYNFKNYINNLKNYFKLVKIFKPYASKTFSKEIYLICLGFYK</sequence>
<reference evidence="15" key="1">
    <citation type="submission" date="2014-07" db="EMBL/GenBank/DDBJ databases">
        <authorList>
            <person name="Santos-Garcia D."/>
        </authorList>
    </citation>
    <scope>NUCLEOTIDE SEQUENCE [LARGE SCALE GENOMIC DNA]</scope>
</reference>
<evidence type="ECO:0000256" key="3">
    <source>
        <dbReference type="ARBA" id="ARBA00022679"/>
    </source>
</evidence>
<dbReference type="PANTHER" id="PTHR10920:SF18">
    <property type="entry name" value="RRNA METHYLTRANSFERASE 2, MITOCHONDRIAL"/>
    <property type="match status" value="1"/>
</dbReference>
<name>A0A078KHZ7_9GAMM</name>
<evidence type="ECO:0000256" key="4">
    <source>
        <dbReference type="ARBA" id="ARBA00022691"/>
    </source>
</evidence>
<keyword evidence="3 11" id="KW-0808">Transferase</keyword>
<dbReference type="HOGENOM" id="CLU_009422_4_0_6"/>
<feature type="binding site" evidence="11">
    <location>
        <position position="52"/>
    </location>
    <ligand>
        <name>S-adenosyl-L-methionine</name>
        <dbReference type="ChEBI" id="CHEBI:59789"/>
    </ligand>
</feature>
<protein>
    <recommendedName>
        <fullName evidence="7 11">Ribosomal RNA large subunit methyltransferase E</fullName>
        <ecNumber evidence="6 11">2.1.1.166</ecNumber>
    </recommendedName>
    <alternativeName>
        <fullName evidence="9 11">23S rRNA Um2552 methyltransferase</fullName>
    </alternativeName>
    <alternativeName>
        <fullName evidence="8 11">rRNA (uridine-2'-O-)-methyltransferase</fullName>
    </alternativeName>
</protein>
<evidence type="ECO:0000256" key="6">
    <source>
        <dbReference type="ARBA" id="ARBA00038861"/>
    </source>
</evidence>
<dbReference type="EC" id="2.1.1.166" evidence="6 11"/>
<gene>
    <name evidence="11 14" type="primary">rlmE</name>
    <name evidence="11" type="synonym">ftsJ</name>
    <name evidence="11" type="synonym">rrmJ</name>
    <name evidence="14" type="ORF">CEM_251</name>
</gene>
<evidence type="ECO:0000256" key="10">
    <source>
        <dbReference type="ARBA" id="ARBA00048970"/>
    </source>
</evidence>
<feature type="active site" description="Proton acceptor" evidence="11 12">
    <location>
        <position position="153"/>
    </location>
</feature>
<dbReference type="InterPro" id="IPR015507">
    <property type="entry name" value="rRNA-MeTfrase_E"/>
</dbReference>
<dbReference type="HAMAP" id="MF_01547">
    <property type="entry name" value="RNA_methyltr_E"/>
    <property type="match status" value="1"/>
</dbReference>
<evidence type="ECO:0000256" key="12">
    <source>
        <dbReference type="PIRSR" id="PIRSR005461-1"/>
    </source>
</evidence>
<keyword evidence="1 11" id="KW-0698">rRNA processing</keyword>
<dbReference type="AlphaFoldDB" id="A0A078KHZ7"/>
<comment type="similarity">
    <text evidence="11">Belongs to the class I-like SAM-binding methyltransferase superfamily. RNA methyltransferase RlmE family.</text>
</comment>
<evidence type="ECO:0000313" key="14">
    <source>
        <dbReference type="EMBL" id="CDZ16510.1"/>
    </source>
</evidence>
<evidence type="ECO:0000256" key="7">
    <source>
        <dbReference type="ARBA" id="ARBA00041129"/>
    </source>
</evidence>
<dbReference type="SUPFAM" id="SSF53335">
    <property type="entry name" value="S-adenosyl-L-methionine-dependent methyltransferases"/>
    <property type="match status" value="1"/>
</dbReference>
<dbReference type="InterPro" id="IPR029063">
    <property type="entry name" value="SAM-dependent_MTases_sf"/>
</dbReference>
<dbReference type="Proteomes" id="UP000032420">
    <property type="component" value="Chromosome I"/>
</dbReference>
<keyword evidence="4 11" id="KW-0949">S-adenosyl-L-methionine</keyword>
<accession>A0A078KHZ7</accession>
<dbReference type="Pfam" id="PF01728">
    <property type="entry name" value="FtsJ"/>
    <property type="match status" value="1"/>
</dbReference>
<dbReference type="PIRSF" id="PIRSF005461">
    <property type="entry name" value="23S_rRNA_mtase"/>
    <property type="match status" value="1"/>
</dbReference>
<dbReference type="OrthoDB" id="9790080at2"/>
<evidence type="ECO:0000256" key="11">
    <source>
        <dbReference type="HAMAP-Rule" id="MF_01547"/>
    </source>
</evidence>
<dbReference type="PATRIC" id="fig|1495769.3.peg.232"/>
<feature type="domain" description="Ribosomal RNA methyltransferase FtsJ" evidence="13">
    <location>
        <begin position="20"/>
        <end position="196"/>
    </location>
</feature>
<comment type="subcellular location">
    <subcellularLocation>
        <location evidence="11">Cytoplasm</location>
    </subcellularLocation>
</comment>
<keyword evidence="15" id="KW-1185">Reference proteome</keyword>
<dbReference type="STRING" id="1495769.CEM_251"/>
<dbReference type="InterPro" id="IPR002877">
    <property type="entry name" value="RNA_MeTrfase_FtsJ_dom"/>
</dbReference>
<evidence type="ECO:0000256" key="1">
    <source>
        <dbReference type="ARBA" id="ARBA00022552"/>
    </source>
</evidence>
<proteinExistence type="inferred from homology"/>